<organism evidence="8 9">
    <name type="scientific">Tieghemostelium lacteum</name>
    <name type="common">Slime mold</name>
    <name type="synonym">Dictyostelium lacteum</name>
    <dbReference type="NCBI Taxonomy" id="361077"/>
    <lineage>
        <taxon>Eukaryota</taxon>
        <taxon>Amoebozoa</taxon>
        <taxon>Evosea</taxon>
        <taxon>Eumycetozoa</taxon>
        <taxon>Dictyostelia</taxon>
        <taxon>Dictyosteliales</taxon>
        <taxon>Raperosteliaceae</taxon>
        <taxon>Tieghemostelium</taxon>
    </lineage>
</organism>
<dbReference type="PROSITE" id="PS50090">
    <property type="entry name" value="MYB_LIKE"/>
    <property type="match status" value="1"/>
</dbReference>
<dbReference type="SUPFAM" id="SSF46689">
    <property type="entry name" value="Homeodomain-like"/>
    <property type="match status" value="1"/>
</dbReference>
<proteinExistence type="inferred from homology"/>
<reference evidence="8 9" key="1">
    <citation type="submission" date="2015-12" db="EMBL/GenBank/DDBJ databases">
        <title>Dictyostelia acquired genes for synthesis and detection of signals that induce cell-type specialization by lateral gene transfer from prokaryotes.</title>
        <authorList>
            <person name="Gloeckner G."/>
            <person name="Schaap P."/>
        </authorList>
    </citation>
    <scope>NUCLEOTIDE SEQUENCE [LARGE SCALE GENOMIC DNA]</scope>
    <source>
        <strain evidence="8 9">TK</strain>
    </source>
</reference>
<dbReference type="InterPro" id="IPR039362">
    <property type="entry name" value="ATG29_sf"/>
</dbReference>
<evidence type="ECO:0000313" key="8">
    <source>
        <dbReference type="EMBL" id="KYR00546.1"/>
    </source>
</evidence>
<evidence type="ECO:0000256" key="2">
    <source>
        <dbReference type="ARBA" id="ARBA00010082"/>
    </source>
</evidence>
<comment type="similarity">
    <text evidence="2">Belongs to the ATG29 family.</text>
</comment>
<sequence length="247" mass="28932">MNIIVRLPYKRPTSVEENPIWTNEKDTILWKFISLHSQSNNNTDWNTISNRLNISESQCKLRASHLYKQQFLKLQNEAMTSLSITDGDNKVLTPPQQQQQQQQTKFYQPQSQTYSNLLDNDFKREQTKSSTTPQRPFQFKTYEEGQRFKEWVIKKNFDWLSISNELGLAASECRILYQSIENQQQLNNNFNISTNYVNSNKGGGILQSFPPRIDEDYKFSGNDDDDENPITQSELIEALIEEEEEDL</sequence>
<dbReference type="GO" id="GO:0000045">
    <property type="term" value="P:autophagosome assembly"/>
    <property type="evidence" value="ECO:0007669"/>
    <property type="project" value="InterPro"/>
</dbReference>
<evidence type="ECO:0000313" key="9">
    <source>
        <dbReference type="Proteomes" id="UP000076078"/>
    </source>
</evidence>
<keyword evidence="6" id="KW-0072">Autophagy</keyword>
<dbReference type="GO" id="GO:0015031">
    <property type="term" value="P:protein transport"/>
    <property type="evidence" value="ECO:0007669"/>
    <property type="project" value="UniProtKB-KW"/>
</dbReference>
<evidence type="ECO:0000256" key="6">
    <source>
        <dbReference type="ARBA" id="ARBA00023006"/>
    </source>
</evidence>
<dbReference type="OrthoDB" id="21072at2759"/>
<keyword evidence="9" id="KW-1185">Reference proteome</keyword>
<keyword evidence="5" id="KW-0653">Protein transport</keyword>
<evidence type="ECO:0000256" key="1">
    <source>
        <dbReference type="ARBA" id="ARBA00004329"/>
    </source>
</evidence>
<dbReference type="PANTHER" id="PTHR40012">
    <property type="entry name" value="AUTOPHAGY-RELATED PROTEIN 29"/>
    <property type="match status" value="1"/>
</dbReference>
<dbReference type="InterPro" id="IPR040666">
    <property type="entry name" value="Atg29_N"/>
</dbReference>
<dbReference type="Pfam" id="PF18388">
    <property type="entry name" value="ATG29_N"/>
    <property type="match status" value="1"/>
</dbReference>
<evidence type="ECO:0000256" key="5">
    <source>
        <dbReference type="ARBA" id="ARBA00022927"/>
    </source>
</evidence>
<protein>
    <recommendedName>
        <fullName evidence="3">Autophagy-related protein 29</fullName>
    </recommendedName>
</protein>
<dbReference type="EMBL" id="LODT01000013">
    <property type="protein sequence ID" value="KYR00546.1"/>
    <property type="molecule type" value="Genomic_DNA"/>
</dbReference>
<gene>
    <name evidence="8" type="ORF">DLAC_02559</name>
</gene>
<evidence type="ECO:0000256" key="3">
    <source>
        <dbReference type="ARBA" id="ARBA00013784"/>
    </source>
</evidence>
<dbReference type="Gene3D" id="1.10.10.2570">
    <property type="match status" value="1"/>
</dbReference>
<evidence type="ECO:0000259" key="7">
    <source>
        <dbReference type="PROSITE" id="PS50090"/>
    </source>
</evidence>
<dbReference type="InterPro" id="IPR009057">
    <property type="entry name" value="Homeodomain-like_sf"/>
</dbReference>
<comment type="subcellular location">
    <subcellularLocation>
        <location evidence="1">Preautophagosomal structure</location>
    </subcellularLocation>
</comment>
<name>A0A152A2U1_TIELA</name>
<keyword evidence="4" id="KW-0813">Transport</keyword>
<evidence type="ECO:0000256" key="4">
    <source>
        <dbReference type="ARBA" id="ARBA00022448"/>
    </source>
</evidence>
<dbReference type="Proteomes" id="UP000076078">
    <property type="component" value="Unassembled WGS sequence"/>
</dbReference>
<accession>A0A152A2U1</accession>
<dbReference type="GO" id="GO:0000407">
    <property type="term" value="C:phagophore assembly site"/>
    <property type="evidence" value="ECO:0007669"/>
    <property type="project" value="UniProtKB-SubCell"/>
</dbReference>
<dbReference type="PANTHER" id="PTHR40012:SF1">
    <property type="entry name" value="AUTOPHAGY-RELATED PROTEIN 29"/>
    <property type="match status" value="1"/>
</dbReference>
<dbReference type="AlphaFoldDB" id="A0A152A2U1"/>
<dbReference type="InParanoid" id="A0A152A2U1"/>
<dbReference type="InterPro" id="IPR039113">
    <property type="entry name" value="ATG29"/>
</dbReference>
<feature type="domain" description="Myb-like" evidence="7">
    <location>
        <begin position="21"/>
        <end position="67"/>
    </location>
</feature>
<dbReference type="FunCoup" id="A0A152A2U1">
    <property type="interactions" value="170"/>
</dbReference>
<dbReference type="InterPro" id="IPR001005">
    <property type="entry name" value="SANT/Myb"/>
</dbReference>
<comment type="caution">
    <text evidence="8">The sequence shown here is derived from an EMBL/GenBank/DDBJ whole genome shotgun (WGS) entry which is preliminary data.</text>
</comment>